<dbReference type="Proteomes" id="UP000829291">
    <property type="component" value="Chromosome 4"/>
</dbReference>
<dbReference type="RefSeq" id="XP_015522929.1">
    <property type="nucleotide sequence ID" value="XM_015667443.2"/>
</dbReference>
<reference evidence="4" key="1">
    <citation type="submission" date="2025-08" db="UniProtKB">
        <authorList>
            <consortium name="RefSeq"/>
        </authorList>
    </citation>
    <scope>IDENTIFICATION</scope>
    <source>
        <tissue evidence="4">Thorax and Abdomen</tissue>
    </source>
</reference>
<protein>
    <submittedName>
        <fullName evidence="4">Uncharacterized protein LOC107226580 isoform X1</fullName>
    </submittedName>
</protein>
<keyword evidence="1" id="KW-1133">Transmembrane helix</keyword>
<name>A0A6J0C9G7_NEOLC</name>
<dbReference type="AlphaFoldDB" id="A0A6J0C9G7"/>
<keyword evidence="1" id="KW-0472">Membrane</keyword>
<dbReference type="OrthoDB" id="5952164at2759"/>
<sequence length="192" mass="21116">MCVCKVPGLGKKAHYSVFFIAVGIAIALVGFLSESVDGTGGNGPHSCKCEHYGCGCCQHIKVHRVHLDDTVCANVTYLPEDIGLSLTITFDSYAVMNTTVSVRNPPPICIGQDYVKELEAEICIRFYDLDANKHHLHGCLKLDVELYKLKLAHYDLGCFNIGKNNATNNVNMTSNALRTIWSKIKAPQVNMI</sequence>
<evidence type="ECO:0000313" key="4">
    <source>
        <dbReference type="RefSeq" id="XP_015522929.1"/>
    </source>
</evidence>
<feature type="transmembrane region" description="Helical" evidence="1">
    <location>
        <begin position="13"/>
        <end position="32"/>
    </location>
</feature>
<dbReference type="Pfam" id="PF15998">
    <property type="entry name" value="DUF4773"/>
    <property type="match status" value="1"/>
</dbReference>
<dbReference type="PANTHER" id="PTHR36299">
    <property type="entry name" value="AGAP008005-PA"/>
    <property type="match status" value="1"/>
</dbReference>
<proteinExistence type="predicted"/>
<evidence type="ECO:0000259" key="2">
    <source>
        <dbReference type="Pfam" id="PF15998"/>
    </source>
</evidence>
<organism evidence="4">
    <name type="scientific">Neodiprion lecontei</name>
    <name type="common">Redheaded pine sawfly</name>
    <dbReference type="NCBI Taxonomy" id="441921"/>
    <lineage>
        <taxon>Eukaryota</taxon>
        <taxon>Metazoa</taxon>
        <taxon>Ecdysozoa</taxon>
        <taxon>Arthropoda</taxon>
        <taxon>Hexapoda</taxon>
        <taxon>Insecta</taxon>
        <taxon>Pterygota</taxon>
        <taxon>Neoptera</taxon>
        <taxon>Endopterygota</taxon>
        <taxon>Hymenoptera</taxon>
        <taxon>Tenthredinoidea</taxon>
        <taxon>Diprionidae</taxon>
        <taxon>Diprioninae</taxon>
        <taxon>Neodiprion</taxon>
    </lineage>
</organism>
<dbReference type="InterPro" id="IPR031941">
    <property type="entry name" value="DUF4773"/>
</dbReference>
<feature type="domain" description="DUF4773" evidence="2">
    <location>
        <begin position="47"/>
        <end position="164"/>
    </location>
</feature>
<evidence type="ECO:0000256" key="1">
    <source>
        <dbReference type="SAM" id="Phobius"/>
    </source>
</evidence>
<dbReference type="PANTHER" id="PTHR36299:SF2">
    <property type="entry name" value="DUF4773 DOMAIN-CONTAINING PROTEIN"/>
    <property type="match status" value="1"/>
</dbReference>
<dbReference type="InParanoid" id="A0A6J0C9G7"/>
<evidence type="ECO:0000313" key="3">
    <source>
        <dbReference type="Proteomes" id="UP000829291"/>
    </source>
</evidence>
<keyword evidence="3" id="KW-1185">Reference proteome</keyword>
<accession>A0A6J0C9G7</accession>
<keyword evidence="1" id="KW-0812">Transmembrane</keyword>
<dbReference type="KEGG" id="nlo:107226580"/>
<dbReference type="GeneID" id="107226580"/>
<gene>
    <name evidence="4" type="primary">LOC107226580</name>
</gene>